<keyword evidence="4" id="KW-1003">Cell membrane</keyword>
<keyword evidence="3 9" id="KW-0813">Transport</keyword>
<feature type="domain" description="ABC transmembrane type-1" evidence="10">
    <location>
        <begin position="60"/>
        <end position="246"/>
    </location>
</feature>
<evidence type="ECO:0000256" key="6">
    <source>
        <dbReference type="ARBA" id="ARBA00022970"/>
    </source>
</evidence>
<evidence type="ECO:0000256" key="7">
    <source>
        <dbReference type="ARBA" id="ARBA00022989"/>
    </source>
</evidence>
<evidence type="ECO:0000313" key="12">
    <source>
        <dbReference type="Proteomes" id="UP000529417"/>
    </source>
</evidence>
<evidence type="ECO:0000256" key="2">
    <source>
        <dbReference type="ARBA" id="ARBA00010072"/>
    </source>
</evidence>
<feature type="transmembrane region" description="Helical" evidence="9">
    <location>
        <begin position="54"/>
        <end position="86"/>
    </location>
</feature>
<evidence type="ECO:0000256" key="3">
    <source>
        <dbReference type="ARBA" id="ARBA00022448"/>
    </source>
</evidence>
<dbReference type="NCBIfam" id="TIGR01726">
    <property type="entry name" value="HEQRo_perm_3TM"/>
    <property type="match status" value="1"/>
</dbReference>
<evidence type="ECO:0000256" key="1">
    <source>
        <dbReference type="ARBA" id="ARBA00004429"/>
    </source>
</evidence>
<name>A0A7Z0KXD4_9RHOB</name>
<comment type="subcellular location">
    <subcellularLocation>
        <location evidence="1">Cell inner membrane</location>
        <topology evidence="1">Multi-pass membrane protein</topology>
    </subcellularLocation>
    <subcellularLocation>
        <location evidence="9">Cell membrane</location>
        <topology evidence="9">Multi-pass membrane protein</topology>
    </subcellularLocation>
</comment>
<proteinExistence type="inferred from homology"/>
<dbReference type="InterPro" id="IPR035906">
    <property type="entry name" value="MetI-like_sf"/>
</dbReference>
<keyword evidence="7 9" id="KW-1133">Transmembrane helix</keyword>
<dbReference type="PROSITE" id="PS51257">
    <property type="entry name" value="PROKAR_LIPOPROTEIN"/>
    <property type="match status" value="1"/>
</dbReference>
<comment type="similarity">
    <text evidence="2">Belongs to the binding-protein-dependent transport system permease family. HisMQ subfamily.</text>
</comment>
<dbReference type="InterPro" id="IPR043429">
    <property type="entry name" value="ArtM/GltK/GlnP/TcyL/YhdX-like"/>
</dbReference>
<reference evidence="11 12" key="1">
    <citation type="journal article" date="2000" name="Arch. Microbiol.">
        <title>Rhodobaca bogoriensis gen. nov. and sp. nov., an alkaliphilic purple nonsulfur bacterium from African Rift Valley soda lakes.</title>
        <authorList>
            <person name="Milford A.D."/>
            <person name="Achenbach L.A."/>
            <person name="Jung D.O."/>
            <person name="Madigan M.T."/>
        </authorList>
    </citation>
    <scope>NUCLEOTIDE SEQUENCE [LARGE SCALE GENOMIC DNA]</scope>
    <source>
        <strain evidence="11 12">2376</strain>
    </source>
</reference>
<dbReference type="Pfam" id="PF00528">
    <property type="entry name" value="BPD_transp_1"/>
    <property type="match status" value="1"/>
</dbReference>
<evidence type="ECO:0000256" key="4">
    <source>
        <dbReference type="ARBA" id="ARBA00022475"/>
    </source>
</evidence>
<evidence type="ECO:0000313" key="11">
    <source>
        <dbReference type="EMBL" id="NYS24772.1"/>
    </source>
</evidence>
<keyword evidence="5 9" id="KW-0812">Transmembrane</keyword>
<gene>
    <name evidence="11" type="ORF">HUK65_07175</name>
</gene>
<dbReference type="EMBL" id="JACBXS010000011">
    <property type="protein sequence ID" value="NYS24772.1"/>
    <property type="molecule type" value="Genomic_DNA"/>
</dbReference>
<evidence type="ECO:0000256" key="5">
    <source>
        <dbReference type="ARBA" id="ARBA00022692"/>
    </source>
</evidence>
<dbReference type="GO" id="GO:0006865">
    <property type="term" value="P:amino acid transport"/>
    <property type="evidence" value="ECO:0007669"/>
    <property type="project" value="UniProtKB-KW"/>
</dbReference>
<accession>A0A7Z0KXD4</accession>
<dbReference type="Proteomes" id="UP000529417">
    <property type="component" value="Unassembled WGS sequence"/>
</dbReference>
<evidence type="ECO:0000256" key="9">
    <source>
        <dbReference type="RuleBase" id="RU363032"/>
    </source>
</evidence>
<feature type="transmembrane region" description="Helical" evidence="9">
    <location>
        <begin position="230"/>
        <end position="249"/>
    </location>
</feature>
<keyword evidence="6" id="KW-0029">Amino-acid transport</keyword>
<dbReference type="GO" id="GO:0043190">
    <property type="term" value="C:ATP-binding cassette (ABC) transporter complex"/>
    <property type="evidence" value="ECO:0007669"/>
    <property type="project" value="InterPro"/>
</dbReference>
<dbReference type="PROSITE" id="PS50928">
    <property type="entry name" value="ABC_TM1"/>
    <property type="match status" value="1"/>
</dbReference>
<comment type="caution">
    <text evidence="11">The sequence shown here is derived from an EMBL/GenBank/DDBJ whole genome shotgun (WGS) entry which is preliminary data.</text>
</comment>
<dbReference type="SUPFAM" id="SSF161098">
    <property type="entry name" value="MetI-like"/>
    <property type="match status" value="1"/>
</dbReference>
<protein>
    <submittedName>
        <fullName evidence="11">Amino acid ABC transporter permease</fullName>
    </submittedName>
</protein>
<dbReference type="InterPro" id="IPR010065">
    <property type="entry name" value="AA_ABC_transptr_permease_3TM"/>
</dbReference>
<dbReference type="Gene3D" id="1.10.3720.10">
    <property type="entry name" value="MetI-like"/>
    <property type="match status" value="1"/>
</dbReference>
<dbReference type="PANTHER" id="PTHR30614:SF0">
    <property type="entry name" value="L-CYSTINE TRANSPORT SYSTEM PERMEASE PROTEIN TCYL"/>
    <property type="match status" value="1"/>
</dbReference>
<keyword evidence="12" id="KW-1185">Reference proteome</keyword>
<organism evidence="11 12">
    <name type="scientific">Rhabdonatronobacter sediminivivens</name>
    <dbReference type="NCBI Taxonomy" id="2743469"/>
    <lineage>
        <taxon>Bacteria</taxon>
        <taxon>Pseudomonadati</taxon>
        <taxon>Pseudomonadota</taxon>
        <taxon>Alphaproteobacteria</taxon>
        <taxon>Rhodobacterales</taxon>
        <taxon>Paracoccaceae</taxon>
        <taxon>Rhabdonatronobacter</taxon>
    </lineage>
</organism>
<dbReference type="PANTHER" id="PTHR30614">
    <property type="entry name" value="MEMBRANE COMPONENT OF AMINO ACID ABC TRANSPORTER"/>
    <property type="match status" value="1"/>
</dbReference>
<evidence type="ECO:0000259" key="10">
    <source>
        <dbReference type="PROSITE" id="PS50928"/>
    </source>
</evidence>
<dbReference type="InterPro" id="IPR000515">
    <property type="entry name" value="MetI-like"/>
</dbReference>
<evidence type="ECO:0000256" key="8">
    <source>
        <dbReference type="ARBA" id="ARBA00023136"/>
    </source>
</evidence>
<dbReference type="RefSeq" id="WP_179905476.1">
    <property type="nucleotide sequence ID" value="NZ_JACBXS010000011.1"/>
</dbReference>
<dbReference type="GO" id="GO:0022857">
    <property type="term" value="F:transmembrane transporter activity"/>
    <property type="evidence" value="ECO:0007669"/>
    <property type="project" value="InterPro"/>
</dbReference>
<sequence>MTTRPVSARKRWHLPVLLVASALVLAGCGATGGGYTFAWYILSPWDPRGQSNLYFMLLGFWATVSISTLAMLISLSIGLLVALMGTGSRRSLFYASRVYVEFFRSIPLLVMILWVYYGLPILTGVQFSVFVTGLICLAISDSAFTAEIWRAGLQSVKKGQGEAARSLGLSARHTMRLVILPQVVRAVLPALGNQYVYVLKMSSLVSVIGFQELTRRANELTLTEFRPLEIYSFLVLEYLALILLVSWGVRVMERRMGTGVHGRD</sequence>
<dbReference type="CDD" id="cd06261">
    <property type="entry name" value="TM_PBP2"/>
    <property type="match status" value="1"/>
</dbReference>
<dbReference type="AlphaFoldDB" id="A0A7Z0KXD4"/>
<keyword evidence="8 9" id="KW-0472">Membrane</keyword>
<feature type="transmembrane region" description="Helical" evidence="9">
    <location>
        <begin position="98"/>
        <end position="117"/>
    </location>
</feature>